<feature type="domain" description="Cell envelope-related transcriptional attenuator" evidence="5">
    <location>
        <begin position="93"/>
        <end position="241"/>
    </location>
</feature>
<dbReference type="EMBL" id="BAAADM010000038">
    <property type="protein sequence ID" value="GAA0439001.1"/>
    <property type="molecule type" value="Genomic_DNA"/>
</dbReference>
<dbReference type="RefSeq" id="WP_343752157.1">
    <property type="nucleotide sequence ID" value="NZ_BAAADM010000038.1"/>
</dbReference>
<protein>
    <submittedName>
        <fullName evidence="6">LCP family protein</fullName>
    </submittedName>
</protein>
<accession>A0ABP3J5R4</accession>
<comment type="similarity">
    <text evidence="1">Belongs to the LytR/CpsA/Psr (LCP) family.</text>
</comment>
<dbReference type="PANTHER" id="PTHR33392">
    <property type="entry name" value="POLYISOPRENYL-TEICHOIC ACID--PEPTIDOGLYCAN TEICHOIC ACID TRANSFERASE TAGU"/>
    <property type="match status" value="1"/>
</dbReference>
<dbReference type="PANTHER" id="PTHR33392:SF3">
    <property type="entry name" value="POLYISOPRENYL-TEICHOIC ACID--PEPTIDOGLYCAN TEICHOIC ACID TRANSFERASE TAGT"/>
    <property type="match status" value="1"/>
</dbReference>
<keyword evidence="4" id="KW-1133">Transmembrane helix</keyword>
<proteinExistence type="inferred from homology"/>
<dbReference type="Gene3D" id="3.40.630.190">
    <property type="entry name" value="LCP protein"/>
    <property type="match status" value="1"/>
</dbReference>
<sequence>MAHRRHKKRKLNKKRIFLVLLIPIIIIASATIAYGMHLMNKAENTVDDSYQSVDRDNQQSSLRHETVNPIEDNVSILIIGVDNSDKRDYEYGRSDALMLATFNKDKQNVKLVSIPRDTYTYIPEVGYNTKINHAHAYGGPSATLETVENFMNVPVDYYVQVNFNAFIETVNSLGGIPYDVPFEMYEMNSDDEDRSIHLLPGEQELNGEEALALARSRKYDNDIKRGGRQRDIIKTIVDQATSVSSITKIGNLIDSIGNNMKTNISFNEMKSFAKYGLNQELTMESITLKGDGGYMDDGLWYYQVRESSRAHVEKTLRKHLDLPIQHQKTTEFTNKHPDADPAF</sequence>
<keyword evidence="4" id="KW-0472">Membrane</keyword>
<evidence type="ECO:0000259" key="5">
    <source>
        <dbReference type="Pfam" id="PF03816"/>
    </source>
</evidence>
<evidence type="ECO:0000313" key="6">
    <source>
        <dbReference type="EMBL" id="GAA0439001.1"/>
    </source>
</evidence>
<evidence type="ECO:0000256" key="1">
    <source>
        <dbReference type="ARBA" id="ARBA00006068"/>
    </source>
</evidence>
<name>A0ABP3J5R4_9BACI</name>
<keyword evidence="3" id="KW-0735">Signal-anchor</keyword>
<dbReference type="Proteomes" id="UP001501459">
    <property type="component" value="Unassembled WGS sequence"/>
</dbReference>
<evidence type="ECO:0000256" key="4">
    <source>
        <dbReference type="ARBA" id="ARBA00022989"/>
    </source>
</evidence>
<keyword evidence="7" id="KW-1185">Reference proteome</keyword>
<dbReference type="NCBIfam" id="TIGR00350">
    <property type="entry name" value="lytR_cpsA_psr"/>
    <property type="match status" value="1"/>
</dbReference>
<reference evidence="7" key="1">
    <citation type="journal article" date="2019" name="Int. J. Syst. Evol. Microbiol.">
        <title>The Global Catalogue of Microorganisms (GCM) 10K type strain sequencing project: providing services to taxonomists for standard genome sequencing and annotation.</title>
        <authorList>
            <consortium name="The Broad Institute Genomics Platform"/>
            <consortium name="The Broad Institute Genome Sequencing Center for Infectious Disease"/>
            <person name="Wu L."/>
            <person name="Ma J."/>
        </authorList>
    </citation>
    <scope>NUCLEOTIDE SEQUENCE [LARGE SCALE GENOMIC DNA]</scope>
    <source>
        <strain evidence="7">JCM 12149</strain>
    </source>
</reference>
<organism evidence="6 7">
    <name type="scientific">Lentibacillus halophilus</name>
    <dbReference type="NCBI Taxonomy" id="295065"/>
    <lineage>
        <taxon>Bacteria</taxon>
        <taxon>Bacillati</taxon>
        <taxon>Bacillota</taxon>
        <taxon>Bacilli</taxon>
        <taxon>Bacillales</taxon>
        <taxon>Bacillaceae</taxon>
        <taxon>Lentibacillus</taxon>
    </lineage>
</organism>
<evidence type="ECO:0000256" key="2">
    <source>
        <dbReference type="ARBA" id="ARBA00022692"/>
    </source>
</evidence>
<comment type="caution">
    <text evidence="6">The sequence shown here is derived from an EMBL/GenBank/DDBJ whole genome shotgun (WGS) entry which is preliminary data.</text>
</comment>
<keyword evidence="2" id="KW-0812">Transmembrane</keyword>
<evidence type="ECO:0000256" key="3">
    <source>
        <dbReference type="ARBA" id="ARBA00022968"/>
    </source>
</evidence>
<evidence type="ECO:0000313" key="7">
    <source>
        <dbReference type="Proteomes" id="UP001501459"/>
    </source>
</evidence>
<dbReference type="InterPro" id="IPR004474">
    <property type="entry name" value="LytR_CpsA_psr"/>
</dbReference>
<gene>
    <name evidence="6" type="ORF">GCM10008983_14870</name>
</gene>
<dbReference type="InterPro" id="IPR050922">
    <property type="entry name" value="LytR/CpsA/Psr_CW_biosynth"/>
</dbReference>
<dbReference type="Pfam" id="PF03816">
    <property type="entry name" value="LytR_cpsA_psr"/>
    <property type="match status" value="1"/>
</dbReference>